<feature type="region of interest" description="Disordered" evidence="6">
    <location>
        <begin position="1278"/>
        <end position="1325"/>
    </location>
</feature>
<feature type="compositionally biased region" description="Basic and acidic residues" evidence="6">
    <location>
        <begin position="782"/>
        <end position="805"/>
    </location>
</feature>
<dbReference type="PANTHER" id="PTHR19302:SF27">
    <property type="entry name" value="GAMMA-TUBULIN COMPLEX COMPONENT 4"/>
    <property type="match status" value="1"/>
</dbReference>
<feature type="compositionally biased region" description="Acidic residues" evidence="6">
    <location>
        <begin position="1301"/>
        <end position="1325"/>
    </location>
</feature>
<feature type="region of interest" description="Disordered" evidence="6">
    <location>
        <begin position="2678"/>
        <end position="2709"/>
    </location>
</feature>
<dbReference type="EMBL" id="MIGC01001038">
    <property type="protein sequence ID" value="PHJ23686.1"/>
    <property type="molecule type" value="Genomic_DNA"/>
</dbReference>
<feature type="compositionally biased region" description="Basic and acidic residues" evidence="6">
    <location>
        <begin position="2418"/>
        <end position="2434"/>
    </location>
</feature>
<keyword evidence="3" id="KW-0963">Cytoplasm</keyword>
<feature type="region of interest" description="Disordered" evidence="6">
    <location>
        <begin position="2591"/>
        <end position="2637"/>
    </location>
</feature>
<feature type="region of interest" description="Disordered" evidence="6">
    <location>
        <begin position="2275"/>
        <end position="2345"/>
    </location>
</feature>
<feature type="region of interest" description="Disordered" evidence="6">
    <location>
        <begin position="2006"/>
        <end position="2028"/>
    </location>
</feature>
<feature type="region of interest" description="Disordered" evidence="6">
    <location>
        <begin position="1384"/>
        <end position="1418"/>
    </location>
</feature>
<sequence>MMHEMLMALAGFPGDVFIYRRPVPPEDELISSLPPPSLAFSSCSSFSKHGRTSSPLAQHRQSNTLPNSEGISYSPDENSKRPAEGGLFLNPDLGSFFTSSEKDLLNKIVAAGYHYLEVQEFISSVDFTACRPPPSTTAAGSTLFSQQIPNDDMDEKRRRFLAEEPESLSGYQKTRFVGLYVSSLARAMDEMLRKYLQAVVEIEAQVLQQPLLPLTAVYVLLAAEQQKLRTLHEVVTKYRAMAGLHTSLSSSSIMGDLFSSSSSSVSASSSSSSSRAPDINGLRQQRQERILLLPCGPLLDMLWEGTRSGSPVVQQVYRQLVDACAHVFIFQLSSWLLSGQLLDPYGEFFLARRVCPFLTFSSFSSSSSRFFDSSPGPSFFCSPSTATLAKSEPKYRGKKRHEDREKHHLSLSTSSSTSPGPVSFHKTSFSASPVFFPPSSSVASFSSRSSLFASGNSFLYEDLAQPLSPQCLCYEWEHMFSISLSKLPVCCFPHAKAPLFPSPLVVGGKPSSLLSSSSLSVLTSSSFSTSNSWEIATAATTAAFVGKTVRVLTRSGRWGEHHTQQLRPIIAKMRRAFRHPCSPATVLLPCLEILRRVAGNLLWEMIVEEAALQQQMILLKDFFLLGNGEKASSVSFAAVEYHFYQLFLETATKCTRRHASFLSSLNFFSSPSSSTPQTRLTMTFELQLRRSFQKATVDGAMISVSSSSPTFLSSKISQHLLSSREKNLPHSAGSSRSTAASPTAGVTTSRSTSEDDEEELEEDEAGVREGEDREGGEEEKEEDRTRGRREEQEERKEKTEVEEIRPAGLPTPTNTRMMTSAYSTPRCSSSPPVSRSHPSGFTPRNLTQNEKRESSERRSPQHELSYPRERTSTSPRVNTSSFSSLSPSSSSSSSRAVVARYSKNHLEKEEEEGRLSRSYSLVSLRPPSRRDRLRLSTSAEGRRDAERKEKKNTRERRRNKAKDFHSSSMSMSDLILQRSARPRLGWTSADAQRAFQIRVIGRGFLIHDFCQLERRTFFRRSRSRIGGGGGEEEEDEEGNLSTSSASASGLSRISRPECILRGQARIVTDGSLLLGRIEEKKFGEGQEGKGEQATGGEREECPLGACLHAEKQLISHGFKVRRKKKIFLTEDSCEPKCKLKIGVAGKQLISHGFKHSVLFSLQPPPSSSSVLSPLGEDSSSPSYSQKEEKENMRPPWGAALAVVFQNGRPPASFKPTRGILWNTTDRENGKVAGGGRERKSQDVCCSSSCDLYWPSIGDCVAVEVRVGRYSKRQFQALERSRHQFEKQSMLSRKERRSQDDTRDEEEAERPDRDDDDDDDESLSFDEETVIVAEASLLVGKKARSMRGRKAMPSGLDQSQSLDSISSLASPFTLFSPFSSSAQDTLHMQRPLSSSVRQPISSSQTTSRGGSKNAGLNSSFHPTSQGLVFPGGGVCTPQAILVNRGYKQWTLPTCEDLDDETFTLTIRYLPERQELRVDLQYQNSDDVVVQEDKIKNHYSKPTSRFQPSLRQSPFSSTASLLRVLGFDLLHALTMEQGAAYIGLFSLPLFHCHHHRLSSPIPASSSLSSTQYAGSLSLDMSRWHQTLRGRGNAANEHGEGSFCLCCCCCCGKNDAGAEGKKLNSSTRREGYGEGHEEEEERRRQFFFHEYHLVKMCKSSDSQYTSFLTHICSFLHACESMLFSLFSSVIQIQEWIHQSYPTPLQPPPTSTSFLTKKREGGSLFHEEKEDFLSSGMGDEEELSLGRRDLREEEGNSHLLLQVQEEELRRGGLLLKQQELWRRVQLVFSPVWPLPLLISSRNIDCYNAIFHLLFQMKHCYFELQRLWLDAIFVCKRRASYLKNSTVRRRLPTPRFRGRSRTPPRCSQESRDINRESEKEEIERKKREDEEEAQCWAGEELWILRARMQFAVGRILHHLLSAVIEPAFHQLQEVVRKSGDFERVKMAHESFLLHLASKCWLRLSSLLRPLLHALDCIRKFIEVFTNLLERYRSTTTTSLIAIHHLRSQQSKQLSYSSSKKSSSISPRFNRDMSRTPTLDLSQALLSPSSSCLGAVEASASSSSPLSPQEWAVLRVKLHAIRDELDRHLCVFAGELEALRQNPLHAQLDLLMTEFNFNSFFSRSSSSRKKNSELSPPPTPSLGPSSRSPRNLSSSPPSLPPPTPLVTSTASPRSSSSTQGNFTSLLPSIVPSRGPSELAAKAASLLPQTPRHGIYNNKSNDMIKYRQNSSSSGSTPPRSSTPKLQHVQTPRRPTSLMESFRHEEKTGEIEFASASARVFPEELSSSSSSFVSSKRLPRVSTPRHQEGRKKRGEGQRGRGGGGEGPEIFRLDDEDSSPRDEDADEAQKRQEEVFCSYSIDQSFLLERQQQEEELLQQGQGRTEEDERIRRGEMRGRTRTEISQQSNSSFYQIDNHYGLSSLHSSSGEKNDRLSSFERREQHSYPVPSPSSSSVLPPPSSPQIVKPPLPSPTFLLQNASSLEPSLSSSSSREAVLTHPPNPPPVFYQQTSWHASPEEEEAKGKEERDLYQSMMKMRQQPEELFGRNPPHLYQSSLADTYRQQEGVSNPLIHPFSSSSFSAMASFSSSSSSYLPMQNHTSISGGTRSHDVMNIQRGGEPVRRREQETTSSYNHSTSLHVSSSSLSHHDIPIHSREETKSSVSADLLLIRPPPLVPPQNHLPGLFNPNIQPSQVTAMTHAGGGEEEGEQGQERRQDDFYTDLQARARAALQEARERAARRNLLE</sequence>
<comment type="similarity">
    <text evidence="2">Belongs to the TUBGCP family.</text>
</comment>
<keyword evidence="5" id="KW-0206">Cytoskeleton</keyword>
<organism evidence="9 10">
    <name type="scientific">Cystoisospora suis</name>
    <dbReference type="NCBI Taxonomy" id="483139"/>
    <lineage>
        <taxon>Eukaryota</taxon>
        <taxon>Sar</taxon>
        <taxon>Alveolata</taxon>
        <taxon>Apicomplexa</taxon>
        <taxon>Conoidasida</taxon>
        <taxon>Coccidia</taxon>
        <taxon>Eucoccidiorida</taxon>
        <taxon>Eimeriorina</taxon>
        <taxon>Sarcocystidae</taxon>
        <taxon>Cystoisospora</taxon>
    </lineage>
</organism>
<dbReference type="Pfam" id="PF04130">
    <property type="entry name" value="GCP_C_terminal"/>
    <property type="match status" value="1"/>
</dbReference>
<feature type="compositionally biased region" description="Low complexity" evidence="6">
    <location>
        <begin position="2408"/>
        <end position="2417"/>
    </location>
</feature>
<dbReference type="GO" id="GO:0051321">
    <property type="term" value="P:meiotic cell cycle"/>
    <property type="evidence" value="ECO:0007669"/>
    <property type="project" value="TreeGrafter"/>
</dbReference>
<proteinExistence type="inferred from homology"/>
<evidence type="ECO:0000256" key="1">
    <source>
        <dbReference type="ARBA" id="ARBA00004267"/>
    </source>
</evidence>
<feature type="region of interest" description="Disordered" evidence="6">
    <location>
        <begin position="1022"/>
        <end position="1048"/>
    </location>
</feature>
<feature type="compositionally biased region" description="Basic and acidic residues" evidence="6">
    <location>
        <begin position="2374"/>
        <end position="2392"/>
    </location>
</feature>
<accession>A0A2C6L9E7</accession>
<feature type="compositionally biased region" description="Basic and acidic residues" evidence="6">
    <location>
        <begin position="849"/>
        <end position="871"/>
    </location>
</feature>
<dbReference type="GO" id="GO:0043015">
    <property type="term" value="F:gamma-tubulin binding"/>
    <property type="evidence" value="ECO:0007669"/>
    <property type="project" value="InterPro"/>
</dbReference>
<feature type="compositionally biased region" description="Basic and acidic residues" evidence="6">
    <location>
        <begin position="391"/>
        <end position="408"/>
    </location>
</feature>
<feature type="compositionally biased region" description="Polar residues" evidence="6">
    <location>
        <begin position="52"/>
        <end position="71"/>
    </location>
</feature>
<evidence type="ECO:0000313" key="9">
    <source>
        <dbReference type="EMBL" id="PHJ23686.1"/>
    </source>
</evidence>
<feature type="region of interest" description="Disordered" evidence="6">
    <location>
        <begin position="1168"/>
        <end position="1192"/>
    </location>
</feature>
<dbReference type="PANTHER" id="PTHR19302">
    <property type="entry name" value="GAMMA TUBULIN COMPLEX PROTEIN"/>
    <property type="match status" value="1"/>
</dbReference>
<name>A0A2C6L9E7_9APIC</name>
<feature type="compositionally biased region" description="Basic and acidic residues" evidence="6">
    <location>
        <begin position="2320"/>
        <end position="2345"/>
    </location>
</feature>
<feature type="compositionally biased region" description="Low complexity" evidence="6">
    <location>
        <begin position="2136"/>
        <end position="2150"/>
    </location>
</feature>
<feature type="compositionally biased region" description="Pro residues" evidence="6">
    <location>
        <begin position="2447"/>
        <end position="2462"/>
    </location>
</feature>
<feature type="compositionally biased region" description="Low complexity" evidence="6">
    <location>
        <begin position="2159"/>
        <end position="2172"/>
    </location>
</feature>
<comment type="caution">
    <text evidence="9">The sequence shown here is derived from an EMBL/GenBank/DDBJ whole genome shotgun (WGS) entry which is preliminary data.</text>
</comment>
<dbReference type="GO" id="GO:0007020">
    <property type="term" value="P:microtubule nucleation"/>
    <property type="evidence" value="ECO:0007669"/>
    <property type="project" value="InterPro"/>
</dbReference>
<protein>
    <submittedName>
        <fullName evidence="9">Spc97 spc98 family protein</fullName>
    </submittedName>
</protein>
<comment type="subcellular location">
    <subcellularLocation>
        <location evidence="1">Cytoplasm</location>
        <location evidence="1">Cytoskeleton</location>
        <location evidence="1">Microtubule organizing center</location>
    </subcellularLocation>
</comment>
<feature type="compositionally biased region" description="Low complexity" evidence="6">
    <location>
        <begin position="880"/>
        <end position="894"/>
    </location>
</feature>
<dbReference type="GO" id="GO:0005874">
    <property type="term" value="C:microtubule"/>
    <property type="evidence" value="ECO:0007669"/>
    <property type="project" value="UniProtKB-KW"/>
</dbReference>
<feature type="compositionally biased region" description="Polar residues" evidence="6">
    <location>
        <begin position="1403"/>
        <end position="1418"/>
    </location>
</feature>
<dbReference type="GO" id="GO:0000922">
    <property type="term" value="C:spindle pole"/>
    <property type="evidence" value="ECO:0007669"/>
    <property type="project" value="InterPro"/>
</dbReference>
<feature type="compositionally biased region" description="Acidic residues" evidence="6">
    <location>
        <begin position="754"/>
        <end position="764"/>
    </location>
</feature>
<dbReference type="VEuPathDB" id="ToxoDB:CSUI_002460"/>
<evidence type="ECO:0000256" key="2">
    <source>
        <dbReference type="ARBA" id="ARBA00010337"/>
    </source>
</evidence>
<gene>
    <name evidence="9" type="ORF">CSUI_002460</name>
</gene>
<feature type="compositionally biased region" description="Low complexity" evidence="6">
    <location>
        <begin position="2006"/>
        <end position="2020"/>
    </location>
</feature>
<feature type="domain" description="Gamma tubulin complex component protein N-terminal" evidence="8">
    <location>
        <begin position="91"/>
        <end position="351"/>
    </location>
</feature>
<feature type="compositionally biased region" description="Basic and acidic residues" evidence="6">
    <location>
        <begin position="928"/>
        <end position="949"/>
    </location>
</feature>
<dbReference type="GO" id="GO:0000930">
    <property type="term" value="C:gamma-tubulin complex"/>
    <property type="evidence" value="ECO:0007669"/>
    <property type="project" value="TreeGrafter"/>
</dbReference>
<dbReference type="GO" id="GO:0031122">
    <property type="term" value="P:cytoplasmic microtubule organization"/>
    <property type="evidence" value="ECO:0007669"/>
    <property type="project" value="TreeGrafter"/>
</dbReference>
<feature type="compositionally biased region" description="Polar residues" evidence="6">
    <location>
        <begin position="2395"/>
        <end position="2404"/>
    </location>
</feature>
<feature type="region of interest" description="Disordered" evidence="6">
    <location>
        <begin position="2117"/>
        <end position="2183"/>
    </location>
</feature>
<evidence type="ECO:0000256" key="4">
    <source>
        <dbReference type="ARBA" id="ARBA00022701"/>
    </source>
</evidence>
<feature type="compositionally biased region" description="Basic and acidic residues" evidence="6">
    <location>
        <begin position="1863"/>
        <end position="1880"/>
    </location>
</feature>
<feature type="compositionally biased region" description="Basic and acidic residues" evidence="6">
    <location>
        <begin position="904"/>
        <end position="915"/>
    </location>
</feature>
<feature type="domain" description="Gamma tubulin complex component C-terminal" evidence="7">
    <location>
        <begin position="1771"/>
        <end position="2115"/>
    </location>
</feature>
<feature type="region of interest" description="Disordered" evidence="6">
    <location>
        <begin position="722"/>
        <end position="970"/>
    </location>
</feature>
<dbReference type="InterPro" id="IPR007259">
    <property type="entry name" value="GCP"/>
</dbReference>
<dbReference type="InterPro" id="IPR040457">
    <property type="entry name" value="GCP_C"/>
</dbReference>
<feature type="region of interest" description="Disordered" evidence="6">
    <location>
        <begin position="1848"/>
        <end position="1880"/>
    </location>
</feature>
<feature type="region of interest" description="Disordered" evidence="6">
    <location>
        <begin position="50"/>
        <end position="85"/>
    </location>
</feature>
<feature type="compositionally biased region" description="Low complexity" evidence="6">
    <location>
        <begin position="2620"/>
        <end position="2635"/>
    </location>
</feature>
<feature type="compositionally biased region" description="Polar residues" evidence="6">
    <location>
        <begin position="811"/>
        <end position="822"/>
    </location>
</feature>
<evidence type="ECO:0000256" key="6">
    <source>
        <dbReference type="SAM" id="MobiDB-lite"/>
    </source>
</evidence>
<dbReference type="Pfam" id="PF17681">
    <property type="entry name" value="GCP_N_terminal"/>
    <property type="match status" value="1"/>
</dbReference>
<feature type="compositionally biased region" description="Basic residues" evidence="6">
    <location>
        <begin position="950"/>
        <end position="960"/>
    </location>
</feature>
<feature type="compositionally biased region" description="Low complexity" evidence="6">
    <location>
        <begin position="916"/>
        <end position="926"/>
    </location>
</feature>
<feature type="region of interest" description="Disordered" evidence="6">
    <location>
        <begin position="390"/>
        <end position="420"/>
    </location>
</feature>
<feature type="region of interest" description="Disordered" evidence="6">
    <location>
        <begin position="2363"/>
        <end position="2517"/>
    </location>
</feature>
<evidence type="ECO:0000259" key="8">
    <source>
        <dbReference type="Pfam" id="PF17681"/>
    </source>
</evidence>
<dbReference type="OrthoDB" id="332066at2759"/>
<feature type="compositionally biased region" description="Low complexity" evidence="6">
    <location>
        <begin position="2278"/>
        <end position="2287"/>
    </location>
</feature>
<evidence type="ECO:0000259" key="7">
    <source>
        <dbReference type="Pfam" id="PF04130"/>
    </source>
</evidence>
<keyword evidence="10" id="KW-1185">Reference proteome</keyword>
<dbReference type="Gene3D" id="1.20.120.1900">
    <property type="entry name" value="Gamma-tubulin complex, C-terminal domain"/>
    <property type="match status" value="1"/>
</dbReference>
<evidence type="ECO:0000256" key="3">
    <source>
        <dbReference type="ARBA" id="ARBA00022490"/>
    </source>
</evidence>
<feature type="compositionally biased region" description="Low complexity" evidence="6">
    <location>
        <begin position="823"/>
        <end position="839"/>
    </location>
</feature>
<feature type="compositionally biased region" description="Basic residues" evidence="6">
    <location>
        <begin position="1848"/>
        <end position="1857"/>
    </location>
</feature>
<dbReference type="RefSeq" id="XP_067925361.1">
    <property type="nucleotide sequence ID" value="XM_068062661.1"/>
</dbReference>
<dbReference type="InterPro" id="IPR042241">
    <property type="entry name" value="GCP_C_sf"/>
</dbReference>
<dbReference type="Proteomes" id="UP000221165">
    <property type="component" value="Unassembled WGS sequence"/>
</dbReference>
<feature type="compositionally biased region" description="Low complexity" evidence="6">
    <location>
        <begin position="2471"/>
        <end position="2482"/>
    </location>
</feature>
<evidence type="ECO:0000313" key="10">
    <source>
        <dbReference type="Proteomes" id="UP000221165"/>
    </source>
</evidence>
<dbReference type="GO" id="GO:0051225">
    <property type="term" value="P:spindle assembly"/>
    <property type="evidence" value="ECO:0007669"/>
    <property type="project" value="TreeGrafter"/>
</dbReference>
<dbReference type="GO" id="GO:0051011">
    <property type="term" value="F:microtubule minus-end binding"/>
    <property type="evidence" value="ECO:0007669"/>
    <property type="project" value="TreeGrafter"/>
</dbReference>
<keyword evidence="4" id="KW-0493">Microtubule</keyword>
<feature type="compositionally biased region" description="Low complexity" evidence="6">
    <location>
        <begin position="1392"/>
        <end position="1402"/>
    </location>
</feature>
<dbReference type="GeneID" id="94425872"/>
<dbReference type="GO" id="GO:0000278">
    <property type="term" value="P:mitotic cell cycle"/>
    <property type="evidence" value="ECO:0007669"/>
    <property type="project" value="TreeGrafter"/>
</dbReference>
<feature type="compositionally biased region" description="Polar residues" evidence="6">
    <location>
        <begin position="732"/>
        <end position="745"/>
    </location>
</feature>
<evidence type="ECO:0000256" key="5">
    <source>
        <dbReference type="ARBA" id="ARBA00023212"/>
    </source>
</evidence>
<feature type="compositionally biased region" description="Basic and acidic residues" evidence="6">
    <location>
        <begin position="2253"/>
        <end position="2262"/>
    </location>
</feature>
<feature type="compositionally biased region" description="Low complexity" evidence="6">
    <location>
        <begin position="1168"/>
        <end position="1180"/>
    </location>
</feature>
<feature type="region of interest" description="Disordered" evidence="6">
    <location>
        <begin position="2197"/>
        <end position="2262"/>
    </location>
</feature>
<feature type="compositionally biased region" description="Low complexity" evidence="6">
    <location>
        <begin position="2223"/>
        <end position="2236"/>
    </location>
</feature>
<dbReference type="InterPro" id="IPR041470">
    <property type="entry name" value="GCP_N"/>
</dbReference>
<reference evidence="9 10" key="1">
    <citation type="journal article" date="2017" name="Int. J. Parasitol.">
        <title>The genome of the protozoan parasite Cystoisospora suis and a reverse vaccinology approach to identify vaccine candidates.</title>
        <authorList>
            <person name="Palmieri N."/>
            <person name="Shrestha A."/>
            <person name="Ruttkowski B."/>
            <person name="Beck T."/>
            <person name="Vogl C."/>
            <person name="Tomley F."/>
            <person name="Blake D.P."/>
            <person name="Joachim A."/>
        </authorList>
    </citation>
    <scope>NUCLEOTIDE SEQUENCE [LARGE SCALE GENOMIC DNA]</scope>
    <source>
        <strain evidence="9 10">Wien I</strain>
    </source>
</reference>